<accession>A0AAE0KCT6</accession>
<name>A0AAE0KCT6_9PEZI</name>
<organism evidence="1 2">
    <name type="scientific">Lasiosphaeria ovina</name>
    <dbReference type="NCBI Taxonomy" id="92902"/>
    <lineage>
        <taxon>Eukaryota</taxon>
        <taxon>Fungi</taxon>
        <taxon>Dikarya</taxon>
        <taxon>Ascomycota</taxon>
        <taxon>Pezizomycotina</taxon>
        <taxon>Sordariomycetes</taxon>
        <taxon>Sordariomycetidae</taxon>
        <taxon>Sordariales</taxon>
        <taxon>Lasiosphaeriaceae</taxon>
        <taxon>Lasiosphaeria</taxon>
    </lineage>
</organism>
<reference evidence="1" key="1">
    <citation type="journal article" date="2023" name="Mol. Phylogenet. Evol.">
        <title>Genome-scale phylogeny and comparative genomics of the fungal order Sordariales.</title>
        <authorList>
            <person name="Hensen N."/>
            <person name="Bonometti L."/>
            <person name="Westerberg I."/>
            <person name="Brannstrom I.O."/>
            <person name="Guillou S."/>
            <person name="Cros-Aarteil S."/>
            <person name="Calhoun S."/>
            <person name="Haridas S."/>
            <person name="Kuo A."/>
            <person name="Mondo S."/>
            <person name="Pangilinan J."/>
            <person name="Riley R."/>
            <person name="LaButti K."/>
            <person name="Andreopoulos B."/>
            <person name="Lipzen A."/>
            <person name="Chen C."/>
            <person name="Yan M."/>
            <person name="Daum C."/>
            <person name="Ng V."/>
            <person name="Clum A."/>
            <person name="Steindorff A."/>
            <person name="Ohm R.A."/>
            <person name="Martin F."/>
            <person name="Silar P."/>
            <person name="Natvig D.O."/>
            <person name="Lalanne C."/>
            <person name="Gautier V."/>
            <person name="Ament-Velasquez S.L."/>
            <person name="Kruys A."/>
            <person name="Hutchinson M.I."/>
            <person name="Powell A.J."/>
            <person name="Barry K."/>
            <person name="Miller A.N."/>
            <person name="Grigoriev I.V."/>
            <person name="Debuchy R."/>
            <person name="Gladieux P."/>
            <person name="Hiltunen Thoren M."/>
            <person name="Johannesson H."/>
        </authorList>
    </citation>
    <scope>NUCLEOTIDE SEQUENCE</scope>
    <source>
        <strain evidence="1">CBS 958.72</strain>
    </source>
</reference>
<evidence type="ECO:0000313" key="2">
    <source>
        <dbReference type="Proteomes" id="UP001287356"/>
    </source>
</evidence>
<protein>
    <submittedName>
        <fullName evidence="1">Uncharacterized protein</fullName>
    </submittedName>
</protein>
<dbReference type="EMBL" id="JAULSN010000004">
    <property type="protein sequence ID" value="KAK3374343.1"/>
    <property type="molecule type" value="Genomic_DNA"/>
</dbReference>
<keyword evidence="2" id="KW-1185">Reference proteome</keyword>
<comment type="caution">
    <text evidence="1">The sequence shown here is derived from an EMBL/GenBank/DDBJ whole genome shotgun (WGS) entry which is preliminary data.</text>
</comment>
<proteinExistence type="predicted"/>
<evidence type="ECO:0000313" key="1">
    <source>
        <dbReference type="EMBL" id="KAK3374343.1"/>
    </source>
</evidence>
<dbReference type="Proteomes" id="UP001287356">
    <property type="component" value="Unassembled WGS sequence"/>
</dbReference>
<reference evidence="1" key="2">
    <citation type="submission" date="2023-06" db="EMBL/GenBank/DDBJ databases">
        <authorList>
            <consortium name="Lawrence Berkeley National Laboratory"/>
            <person name="Haridas S."/>
            <person name="Hensen N."/>
            <person name="Bonometti L."/>
            <person name="Westerberg I."/>
            <person name="Brannstrom I.O."/>
            <person name="Guillou S."/>
            <person name="Cros-Aarteil S."/>
            <person name="Calhoun S."/>
            <person name="Kuo A."/>
            <person name="Mondo S."/>
            <person name="Pangilinan J."/>
            <person name="Riley R."/>
            <person name="Labutti K."/>
            <person name="Andreopoulos B."/>
            <person name="Lipzen A."/>
            <person name="Chen C."/>
            <person name="Yanf M."/>
            <person name="Daum C."/>
            <person name="Ng V."/>
            <person name="Clum A."/>
            <person name="Steindorff A."/>
            <person name="Ohm R."/>
            <person name="Martin F."/>
            <person name="Silar P."/>
            <person name="Natvig D."/>
            <person name="Lalanne C."/>
            <person name="Gautier V."/>
            <person name="Ament-Velasquez S.L."/>
            <person name="Kruys A."/>
            <person name="Hutchinson M.I."/>
            <person name="Powell A.J."/>
            <person name="Barry K."/>
            <person name="Miller A.N."/>
            <person name="Grigoriev I.V."/>
            <person name="Debuchy R."/>
            <person name="Gladieux P."/>
            <person name="Thoren M.H."/>
            <person name="Johannesson H."/>
        </authorList>
    </citation>
    <scope>NUCLEOTIDE SEQUENCE</scope>
    <source>
        <strain evidence="1">CBS 958.72</strain>
    </source>
</reference>
<gene>
    <name evidence="1" type="ORF">B0T24DRAFT_679700</name>
</gene>
<sequence length="418" mass="46602">MRLAKDGDLAKESPWPAQSYSTMKEDTEFLSVWYGLLKTVFIQIRVGGTKPPRWAEISFINPMYVVLDDTDILNADEFGDCVAHMNNLFKPEKVKWEVKVAQTVLDLPQIKSRCVDEASGLHAGRQSRDSVRGFGTVNGDAVVKALTELENKRRAGKTNLKSFSVKNTHLTADKIKAAVDKRDFEDGQNKVMGDKSASEESLILKSTSSQGEDQLTWCHETSQNLLKYKVNQMLKWLYMSEWLHLSAFSWGGMLGDDPKYKDMPAYATSQVPENLVLGTSETNSLMTRHPARVRLADANGDYSRETKLLVNPIGWQQQQQQEPVNFGRLPGSYPISTLLNRAKAAGGFLTYTIDYNIQPALLHRDEATLDDRLFALCKKKARMAYAKATKTVNPAGGQAMLVEGKEGGENTGILRQSG</sequence>
<dbReference type="AlphaFoldDB" id="A0AAE0KCT6"/>